<dbReference type="Gene3D" id="1.25.40.390">
    <property type="match status" value="2"/>
</dbReference>
<evidence type="ECO:0000256" key="2">
    <source>
        <dbReference type="ARBA" id="ARBA00006275"/>
    </source>
</evidence>
<dbReference type="RefSeq" id="WP_068402308.1">
    <property type="nucleotide sequence ID" value="NZ_CP014504.1"/>
</dbReference>
<dbReference type="InterPro" id="IPR012944">
    <property type="entry name" value="SusD_RagB_dom"/>
</dbReference>
<name>A0A127VER1_9SPHI</name>
<feature type="domain" description="SusD-like N-terminal" evidence="7">
    <location>
        <begin position="24"/>
        <end position="226"/>
    </location>
</feature>
<dbReference type="AlphaFoldDB" id="A0A127VER1"/>
<protein>
    <submittedName>
        <fullName evidence="8">RagB/SusD family protein</fullName>
    </submittedName>
</protein>
<keyword evidence="3" id="KW-0732">Signal</keyword>
<keyword evidence="4" id="KW-0472">Membrane</keyword>
<dbReference type="KEGG" id="pcm:AY601_2939"/>
<dbReference type="GO" id="GO:0009279">
    <property type="term" value="C:cell outer membrane"/>
    <property type="evidence" value="ECO:0007669"/>
    <property type="project" value="UniProtKB-SubCell"/>
</dbReference>
<evidence type="ECO:0000313" key="8">
    <source>
        <dbReference type="EMBL" id="AMP99813.1"/>
    </source>
</evidence>
<dbReference type="SUPFAM" id="SSF48452">
    <property type="entry name" value="TPR-like"/>
    <property type="match status" value="1"/>
</dbReference>
<gene>
    <name evidence="8" type="ORF">AY601_2939</name>
</gene>
<dbReference type="Pfam" id="PF07980">
    <property type="entry name" value="SusD_RagB"/>
    <property type="match status" value="1"/>
</dbReference>
<sequence>MKRKILIFTCLVMIIVGLQSCKKDFLEKKPNKALLIPTTLADFQALLDYPDVMNMVTGLSNIASDDFYRIDANLLTLEAPERNSYLWNVDIFEGSSTKDWNTPYQAIFYSNVILDGLKKLDRNAANIQEFDRIEGSALFFRALALYHLAQLFVEQYDEKTASSELGLPIRLTSDVNIISGRGTLQQTYDRILQDFQEAALLLPEKGSAPNRPNKSAVFGYLSRVFLVMGNYVKASQFATSYLQINRELIDYNTLNASAARPMPNANINSNVEVPLVISLNGYSYSSSTTTYVNPVLYNLYSDNDLRKTCFFANRGNGNFSFKGSYLASATSFGGPATDEMYLTRAECFARDNKLTEAMDDLNTLMKKRWKNTVAFPEFKATELKEGVKIILAERRKGLLNRGIRWVDLRRLNKDPNYAVTLKRTLNSSNYILEPNSKRYTFPIPNDEINSSGIEQNPR</sequence>
<evidence type="ECO:0000256" key="4">
    <source>
        <dbReference type="ARBA" id="ARBA00023136"/>
    </source>
</evidence>
<feature type="domain" description="RagB/SusD" evidence="6">
    <location>
        <begin position="339"/>
        <end position="457"/>
    </location>
</feature>
<keyword evidence="9" id="KW-1185">Reference proteome</keyword>
<evidence type="ECO:0000256" key="5">
    <source>
        <dbReference type="ARBA" id="ARBA00023237"/>
    </source>
</evidence>
<proteinExistence type="inferred from homology"/>
<organism evidence="8 9">
    <name type="scientific">Pedobacter cryoconitis</name>
    <dbReference type="NCBI Taxonomy" id="188932"/>
    <lineage>
        <taxon>Bacteria</taxon>
        <taxon>Pseudomonadati</taxon>
        <taxon>Bacteroidota</taxon>
        <taxon>Sphingobacteriia</taxon>
        <taxon>Sphingobacteriales</taxon>
        <taxon>Sphingobacteriaceae</taxon>
        <taxon>Pedobacter</taxon>
    </lineage>
</organism>
<dbReference type="Proteomes" id="UP000071561">
    <property type="component" value="Chromosome"/>
</dbReference>
<evidence type="ECO:0000256" key="3">
    <source>
        <dbReference type="ARBA" id="ARBA00022729"/>
    </source>
</evidence>
<dbReference type="EMBL" id="CP014504">
    <property type="protein sequence ID" value="AMP99813.1"/>
    <property type="molecule type" value="Genomic_DNA"/>
</dbReference>
<dbReference type="PATRIC" id="fig|188932.3.peg.3066"/>
<dbReference type="InterPro" id="IPR011990">
    <property type="entry name" value="TPR-like_helical_dom_sf"/>
</dbReference>
<comment type="subcellular location">
    <subcellularLocation>
        <location evidence="1">Cell outer membrane</location>
    </subcellularLocation>
</comment>
<evidence type="ECO:0000313" key="9">
    <source>
        <dbReference type="Proteomes" id="UP000071561"/>
    </source>
</evidence>
<reference evidence="8 9" key="1">
    <citation type="submission" date="2016-03" db="EMBL/GenBank/DDBJ databases">
        <title>Complete genome sequence of Pedobacter cryoconitis PAMC 27485.</title>
        <authorList>
            <person name="Lee J."/>
            <person name="Kim O.-S."/>
        </authorList>
    </citation>
    <scope>NUCLEOTIDE SEQUENCE [LARGE SCALE GENOMIC DNA]</scope>
    <source>
        <strain evidence="8 9">PAMC 27485</strain>
    </source>
</reference>
<dbReference type="InterPro" id="IPR033985">
    <property type="entry name" value="SusD-like_N"/>
</dbReference>
<keyword evidence="5" id="KW-0998">Cell outer membrane</keyword>
<dbReference type="OrthoDB" id="653598at2"/>
<dbReference type="Pfam" id="PF14322">
    <property type="entry name" value="SusD-like_3"/>
    <property type="match status" value="1"/>
</dbReference>
<evidence type="ECO:0000259" key="6">
    <source>
        <dbReference type="Pfam" id="PF07980"/>
    </source>
</evidence>
<evidence type="ECO:0000256" key="1">
    <source>
        <dbReference type="ARBA" id="ARBA00004442"/>
    </source>
</evidence>
<evidence type="ECO:0000259" key="7">
    <source>
        <dbReference type="Pfam" id="PF14322"/>
    </source>
</evidence>
<dbReference type="PROSITE" id="PS51257">
    <property type="entry name" value="PROKAR_LIPOPROTEIN"/>
    <property type="match status" value="1"/>
</dbReference>
<comment type="similarity">
    <text evidence="2">Belongs to the SusD family.</text>
</comment>
<accession>A0A127VER1</accession>